<dbReference type="InterPro" id="IPR013783">
    <property type="entry name" value="Ig-like_fold"/>
</dbReference>
<dbReference type="GO" id="GO:0030246">
    <property type="term" value="F:carbohydrate binding"/>
    <property type="evidence" value="ECO:0007669"/>
    <property type="project" value="InterPro"/>
</dbReference>
<dbReference type="Pfam" id="PF02836">
    <property type="entry name" value="Glyco_hydro_2_C"/>
    <property type="match status" value="1"/>
</dbReference>
<comment type="similarity">
    <text evidence="3 9">Belongs to the glycosyl hydrolase 2 family.</text>
</comment>
<evidence type="ECO:0000256" key="2">
    <source>
        <dbReference type="ARBA" id="ARBA00001959"/>
    </source>
</evidence>
<dbReference type="PROSITE" id="PS00608">
    <property type="entry name" value="GLYCOSYL_HYDROL_F2_2"/>
    <property type="match status" value="1"/>
</dbReference>
<dbReference type="Pfam" id="PF02837">
    <property type="entry name" value="Glyco_hydro_2_N"/>
    <property type="match status" value="1"/>
</dbReference>
<dbReference type="GO" id="GO:0009341">
    <property type="term" value="C:beta-galactosidase complex"/>
    <property type="evidence" value="ECO:0007669"/>
    <property type="project" value="InterPro"/>
</dbReference>
<evidence type="ECO:0000259" key="10">
    <source>
        <dbReference type="SMART" id="SM01038"/>
    </source>
</evidence>
<dbReference type="PANTHER" id="PTHR46323:SF2">
    <property type="entry name" value="BETA-GALACTOSIDASE"/>
    <property type="match status" value="1"/>
</dbReference>
<dbReference type="InterPro" id="IPR006101">
    <property type="entry name" value="Glyco_hydro_2"/>
</dbReference>
<dbReference type="Gene3D" id="2.60.120.260">
    <property type="entry name" value="Galactose-binding domain-like"/>
    <property type="match status" value="1"/>
</dbReference>
<dbReference type="InterPro" id="IPR023230">
    <property type="entry name" value="Glyco_hydro_2_CS"/>
</dbReference>
<evidence type="ECO:0000256" key="3">
    <source>
        <dbReference type="ARBA" id="ARBA00007401"/>
    </source>
</evidence>
<dbReference type="AlphaFoldDB" id="A0AAE4APP4"/>
<dbReference type="Pfam" id="PF16353">
    <property type="entry name" value="LacZ_4"/>
    <property type="match status" value="1"/>
</dbReference>
<dbReference type="GO" id="GO:0005990">
    <property type="term" value="P:lactose catabolic process"/>
    <property type="evidence" value="ECO:0007669"/>
    <property type="project" value="TreeGrafter"/>
</dbReference>
<dbReference type="InterPro" id="IPR014718">
    <property type="entry name" value="GH-type_carb-bd"/>
</dbReference>
<dbReference type="Gene3D" id="2.60.40.10">
    <property type="entry name" value="Immunoglobulins"/>
    <property type="match status" value="2"/>
</dbReference>
<dbReference type="PANTHER" id="PTHR46323">
    <property type="entry name" value="BETA-GALACTOSIDASE"/>
    <property type="match status" value="1"/>
</dbReference>
<evidence type="ECO:0000313" key="12">
    <source>
        <dbReference type="Proteomes" id="UP001238163"/>
    </source>
</evidence>
<name>A0AAE4APP4_9BACT</name>
<dbReference type="PRINTS" id="PR00132">
    <property type="entry name" value="GLHYDRLASE2"/>
</dbReference>
<dbReference type="GO" id="GO:0004565">
    <property type="term" value="F:beta-galactosidase activity"/>
    <property type="evidence" value="ECO:0007669"/>
    <property type="project" value="UniProtKB-EC"/>
</dbReference>
<dbReference type="InterPro" id="IPR008979">
    <property type="entry name" value="Galactose-bd-like_sf"/>
</dbReference>
<protein>
    <recommendedName>
        <fullName evidence="5 9">Beta-galactosidase</fullName>
        <ecNumber evidence="4 9">3.2.1.23</ecNumber>
    </recommendedName>
    <alternativeName>
        <fullName evidence="8 9">Lactase</fullName>
    </alternativeName>
</protein>
<dbReference type="EC" id="3.2.1.23" evidence="4 9"/>
<comment type="cofactor">
    <cofactor evidence="2">
        <name>Na(+)</name>
        <dbReference type="ChEBI" id="CHEBI:29101"/>
    </cofactor>
</comment>
<dbReference type="InterPro" id="IPR036156">
    <property type="entry name" value="Beta-gal/glucu_dom_sf"/>
</dbReference>
<evidence type="ECO:0000256" key="6">
    <source>
        <dbReference type="ARBA" id="ARBA00022801"/>
    </source>
</evidence>
<dbReference type="SMART" id="SM01038">
    <property type="entry name" value="Bgal_small_N"/>
    <property type="match status" value="1"/>
</dbReference>
<dbReference type="FunFam" id="3.20.20.80:FF:000018">
    <property type="entry name" value="Beta-galactosidase"/>
    <property type="match status" value="1"/>
</dbReference>
<dbReference type="InterPro" id="IPR006103">
    <property type="entry name" value="Glyco_hydro_2_cat"/>
</dbReference>
<evidence type="ECO:0000256" key="1">
    <source>
        <dbReference type="ARBA" id="ARBA00001412"/>
    </source>
</evidence>
<dbReference type="SUPFAM" id="SSF49303">
    <property type="entry name" value="beta-Galactosidase/glucuronidase domain"/>
    <property type="match status" value="2"/>
</dbReference>
<evidence type="ECO:0000256" key="4">
    <source>
        <dbReference type="ARBA" id="ARBA00012756"/>
    </source>
</evidence>
<dbReference type="InterPro" id="IPR032312">
    <property type="entry name" value="LacZ_4"/>
</dbReference>
<dbReference type="InterPro" id="IPR006102">
    <property type="entry name" value="Ig-like_GH2"/>
</dbReference>
<dbReference type="Pfam" id="PF02929">
    <property type="entry name" value="Bgal_small_N"/>
    <property type="match status" value="1"/>
</dbReference>
<organism evidence="11 12">
    <name type="scientific">Oligosphaera ethanolica</name>
    <dbReference type="NCBI Taxonomy" id="760260"/>
    <lineage>
        <taxon>Bacteria</taxon>
        <taxon>Pseudomonadati</taxon>
        <taxon>Lentisphaerota</taxon>
        <taxon>Oligosphaeria</taxon>
        <taxon>Oligosphaerales</taxon>
        <taxon>Oligosphaeraceae</taxon>
        <taxon>Oligosphaera</taxon>
    </lineage>
</organism>
<keyword evidence="7 9" id="KW-0326">Glycosidase</keyword>
<comment type="catalytic activity">
    <reaction evidence="1 9">
        <text>Hydrolysis of terminal non-reducing beta-D-galactose residues in beta-D-galactosides.</text>
        <dbReference type="EC" id="3.2.1.23"/>
    </reaction>
</comment>
<reference evidence="11" key="1">
    <citation type="submission" date="2023-07" db="EMBL/GenBank/DDBJ databases">
        <title>Genomic Encyclopedia of Type Strains, Phase IV (KMG-IV): sequencing the most valuable type-strain genomes for metagenomic binning, comparative biology and taxonomic classification.</title>
        <authorList>
            <person name="Goeker M."/>
        </authorList>
    </citation>
    <scope>NUCLEOTIDE SEQUENCE</scope>
    <source>
        <strain evidence="11">DSM 24202</strain>
    </source>
</reference>
<dbReference type="InterPro" id="IPR004199">
    <property type="entry name" value="B-gal_small/dom_5"/>
</dbReference>
<keyword evidence="12" id="KW-1185">Reference proteome</keyword>
<dbReference type="InterPro" id="IPR050347">
    <property type="entry name" value="Bact_Beta-galactosidase"/>
</dbReference>
<dbReference type="InterPro" id="IPR006104">
    <property type="entry name" value="Glyco_hydro_2_N"/>
</dbReference>
<dbReference type="Gene3D" id="2.70.98.10">
    <property type="match status" value="1"/>
</dbReference>
<evidence type="ECO:0000256" key="5">
    <source>
        <dbReference type="ARBA" id="ARBA00013303"/>
    </source>
</evidence>
<dbReference type="EMBL" id="JAUSVL010000001">
    <property type="protein sequence ID" value="MDQ0290218.1"/>
    <property type="molecule type" value="Genomic_DNA"/>
</dbReference>
<dbReference type="InterPro" id="IPR023232">
    <property type="entry name" value="Glyco_hydro_2_AS"/>
</dbReference>
<dbReference type="SUPFAM" id="SSF51445">
    <property type="entry name" value="(Trans)glycosidases"/>
    <property type="match status" value="1"/>
</dbReference>
<dbReference type="InterPro" id="IPR011013">
    <property type="entry name" value="Gal_mutarotase_sf_dom"/>
</dbReference>
<dbReference type="RefSeq" id="WP_307261630.1">
    <property type="nucleotide sequence ID" value="NZ_JAUSVL010000001.1"/>
</dbReference>
<dbReference type="Gene3D" id="3.20.20.80">
    <property type="entry name" value="Glycosidases"/>
    <property type="match status" value="1"/>
</dbReference>
<dbReference type="InterPro" id="IPR017853">
    <property type="entry name" value="GH"/>
</dbReference>
<dbReference type="PROSITE" id="PS00719">
    <property type="entry name" value="GLYCOSYL_HYDROL_F2_1"/>
    <property type="match status" value="1"/>
</dbReference>
<dbReference type="Proteomes" id="UP001238163">
    <property type="component" value="Unassembled WGS sequence"/>
</dbReference>
<sequence length="1048" mass="117381">MTYTLHTATKPWETPEITAINRLPARATLFPYASQDQALARDPAASPWVLSLNGQWRFRYCTDPEGKDTESFMKPTTRCTSWDEIAVPGNWTTQGYDRPIYTNIVMPFTNYPPQVPAENPTGLYRTSFTLPKTWQQRRVVIHFGGVESAYYVYINGHEAGFAKDSRTPSEFDLTPWLKAGSNTLAVKVIRWSDASFIEDQDHWWMAGIHREVYLYCTPMAASIADVFVVGTPDANGQQAELKLETRARFLNDQPVKGWTVSAQVYDEQQQPVLEQPLQGEVPMSTGIGAGNRGHRVELATSVANPKLWSDESPTLYTLVVTLKDPDGTSTDITSTRFGFRRIEVKDRQLLVNGQPVMIKGVNRHDFHERLGKTVPRETMLQDVLLLKQFNFNAVRTSHYPNDPHFYDLCDEYGLYVIDEANIEAHHYYANLCDDPRWTAAFLDRGMSMVLRDKNHPCVIFWSLGNETGYGANQDAMAGWIRGYDPSRLIHCEGVLTQRRQGYCGWPDGIGTRATDVISPMYPTIDNLVKWATTTKDHRPLISCEYAHAMGNSNGNLKEYWDTFEKYHGLQGGFIWDWVDQGLVKCDDQGREFWAYGGDFGDSPNDKNFCINGMVLPDRTPKPAMFEFKKLAQPVAVTAVNLNQGRLRIRNKRWYTGLDDLILSWELTTGQRSLQQGNAAIPAIAPQANADITLSDLAIPELLPGEECFLNLSFTTAADSPWAPAGHVVAWEQFAMPFSAPPARPAAPYAKLSIKKGSGNEVQIQGRHFALIVDRAAAKITSLSWQNKALILAGPRLNLWRAPTDNDGVKSWSGQANKPLGRWHLAGIDRLTCAESHCDVQALDDCAVVIELTNRWVGATPEHQASHVHRYLVLGDGEILVENLITISPAFPDLPRVGVTMTLAPALEQLSWFGRGPHESYADRKAGTMVGLYQGTVTEQYLPYVLPQEHGNKTDVRWLALEAGPNDAALLFQAENRLLEASASHFSAEDLTKAFHTNELEARDEVILNLDFAQRGLGGASCGPDTLQQYRLEPGHYSFSYRIRAYTAE</sequence>
<accession>A0AAE4APP4</accession>
<comment type="caution">
    <text evidence="11">The sequence shown here is derived from an EMBL/GenBank/DDBJ whole genome shotgun (WGS) entry which is preliminary data.</text>
</comment>
<proteinExistence type="inferred from homology"/>
<evidence type="ECO:0000313" key="11">
    <source>
        <dbReference type="EMBL" id="MDQ0290218.1"/>
    </source>
</evidence>
<evidence type="ECO:0000256" key="8">
    <source>
        <dbReference type="ARBA" id="ARBA00032230"/>
    </source>
</evidence>
<gene>
    <name evidence="11" type="ORF">J3R75_002325</name>
</gene>
<evidence type="ECO:0000256" key="9">
    <source>
        <dbReference type="RuleBase" id="RU361154"/>
    </source>
</evidence>
<dbReference type="Pfam" id="PF00703">
    <property type="entry name" value="Glyco_hydro_2"/>
    <property type="match status" value="1"/>
</dbReference>
<evidence type="ECO:0000256" key="7">
    <source>
        <dbReference type="ARBA" id="ARBA00023295"/>
    </source>
</evidence>
<dbReference type="SUPFAM" id="SSF74650">
    <property type="entry name" value="Galactose mutarotase-like"/>
    <property type="match status" value="1"/>
</dbReference>
<feature type="domain" description="Beta galactosidase small chain/" evidence="10">
    <location>
        <begin position="762"/>
        <end position="1043"/>
    </location>
</feature>
<dbReference type="SUPFAM" id="SSF49785">
    <property type="entry name" value="Galactose-binding domain-like"/>
    <property type="match status" value="1"/>
</dbReference>
<keyword evidence="6 9" id="KW-0378">Hydrolase</keyword>